<dbReference type="GO" id="GO:0008999">
    <property type="term" value="F:protein-N-terminal-alanine acetyltransferase activity"/>
    <property type="evidence" value="ECO:0007669"/>
    <property type="project" value="TreeGrafter"/>
</dbReference>
<dbReference type="InterPro" id="IPR016181">
    <property type="entry name" value="Acyl_CoA_acyltransferase"/>
</dbReference>
<dbReference type="RefSeq" id="WP_042620978.1">
    <property type="nucleotide sequence ID" value="NZ_CP007790.1"/>
</dbReference>
<evidence type="ECO:0000313" key="5">
    <source>
        <dbReference type="EMBL" id="AJK68315.1"/>
    </source>
</evidence>
<dbReference type="Proteomes" id="UP000031928">
    <property type="component" value="Chromosome"/>
</dbReference>
<dbReference type="OrthoDB" id="5242221at2"/>
<evidence type="ECO:0000256" key="2">
    <source>
        <dbReference type="ARBA" id="ARBA00023315"/>
    </source>
</evidence>
<dbReference type="InterPro" id="IPR000182">
    <property type="entry name" value="GNAT_dom"/>
</dbReference>
<dbReference type="InterPro" id="IPR051531">
    <property type="entry name" value="N-acetyltransferase"/>
</dbReference>
<dbReference type="Gene3D" id="3.40.630.30">
    <property type="match status" value="1"/>
</dbReference>
<organism evidence="5 6">
    <name type="scientific">Corynebacterium marinum DSM 44953</name>
    <dbReference type="NCBI Taxonomy" id="1224162"/>
    <lineage>
        <taxon>Bacteria</taxon>
        <taxon>Bacillati</taxon>
        <taxon>Actinomycetota</taxon>
        <taxon>Actinomycetes</taxon>
        <taxon>Mycobacteriales</taxon>
        <taxon>Corynebacteriaceae</taxon>
        <taxon>Corynebacterium</taxon>
    </lineage>
</organism>
<gene>
    <name evidence="5" type="ORF">B840_03465</name>
</gene>
<dbReference type="KEGG" id="cmq:B840_03465"/>
<comment type="similarity">
    <text evidence="3">Belongs to the acetyltransferase family. RimJ subfamily.</text>
</comment>
<accession>A0A0B6TRY5</accession>
<dbReference type="EMBL" id="CP007790">
    <property type="protein sequence ID" value="AJK68315.1"/>
    <property type="molecule type" value="Genomic_DNA"/>
</dbReference>
<dbReference type="Pfam" id="PF13302">
    <property type="entry name" value="Acetyltransf_3"/>
    <property type="match status" value="1"/>
</dbReference>
<dbReference type="HOGENOM" id="CLU_013985_40_0_11"/>
<dbReference type="GO" id="GO:0005737">
    <property type="term" value="C:cytoplasm"/>
    <property type="evidence" value="ECO:0007669"/>
    <property type="project" value="TreeGrafter"/>
</dbReference>
<feature type="domain" description="N-acetyltransferase" evidence="4">
    <location>
        <begin position="42"/>
        <end position="213"/>
    </location>
</feature>
<protein>
    <submittedName>
        <fullName evidence="5">Acetyltransferase</fullName>
    </submittedName>
</protein>
<keyword evidence="2" id="KW-0012">Acyltransferase</keyword>
<evidence type="ECO:0000256" key="1">
    <source>
        <dbReference type="ARBA" id="ARBA00022679"/>
    </source>
</evidence>
<reference evidence="5 6" key="1">
    <citation type="submission" date="2014-05" db="EMBL/GenBank/DDBJ databases">
        <title>Complete genome sequence of Corynebacterium marinum DSM 44953.</title>
        <authorList>
            <person name="Schaffert L."/>
            <person name="Albersmeier A."/>
            <person name="Kalinowski J."/>
            <person name="Ruckert C."/>
        </authorList>
    </citation>
    <scope>NUCLEOTIDE SEQUENCE [LARGE SCALE GENOMIC DNA]</scope>
    <source>
        <strain evidence="5 6">DSM 44953</strain>
    </source>
</reference>
<evidence type="ECO:0000313" key="6">
    <source>
        <dbReference type="Proteomes" id="UP000031928"/>
    </source>
</evidence>
<dbReference type="PANTHER" id="PTHR43792">
    <property type="entry name" value="GNAT FAMILY, PUTATIVE (AFU_ORTHOLOGUE AFUA_3G00765)-RELATED-RELATED"/>
    <property type="match status" value="1"/>
</dbReference>
<keyword evidence="6" id="KW-1185">Reference proteome</keyword>
<evidence type="ECO:0000256" key="3">
    <source>
        <dbReference type="ARBA" id="ARBA00038502"/>
    </source>
</evidence>
<proteinExistence type="inferred from homology"/>
<name>A0A0B6TRY5_9CORY</name>
<dbReference type="SUPFAM" id="SSF55729">
    <property type="entry name" value="Acyl-CoA N-acyltransferases (Nat)"/>
    <property type="match status" value="1"/>
</dbReference>
<dbReference type="AlphaFoldDB" id="A0A0B6TRY5"/>
<keyword evidence="1 5" id="KW-0808">Transferase</keyword>
<evidence type="ECO:0000259" key="4">
    <source>
        <dbReference type="PROSITE" id="PS51186"/>
    </source>
</evidence>
<dbReference type="PROSITE" id="PS51186">
    <property type="entry name" value="GNAT"/>
    <property type="match status" value="1"/>
</dbReference>
<sequence length="230" mass="25853">MLDLFGLAARSFREPGQGPRDQVHPGWPESTPAVRLRDGARVRLRPLTRRDDRDWREQRLLDEPFLRPVEPTAPGGWSACHTSAAWWNYFTGIRAAARHGQVVPFIIELDGHFAGQVTLGAIQHGSLSDCWIGYWVHSAFMGRGLATAACALGTDHAFRRIGLHRVTATYLPGNPASGRVLAVNGFREEGYLRENLHIDGRWQDHHFVAQNIDDHPGTCVDRLRRSGRLR</sequence>
<dbReference type="STRING" id="1224162.B840_03465"/>
<dbReference type="PANTHER" id="PTHR43792:SF8">
    <property type="entry name" value="[RIBOSOMAL PROTEIN US5]-ALANINE N-ACETYLTRANSFERASE"/>
    <property type="match status" value="1"/>
</dbReference>